<dbReference type="WBParaSite" id="ASIM_0000259101-mRNA-1">
    <property type="protein sequence ID" value="ASIM_0000259101-mRNA-1"/>
    <property type="gene ID" value="ASIM_0000259101"/>
</dbReference>
<name>A0A0M3J4W7_ANISI</name>
<dbReference type="InterPro" id="IPR000403">
    <property type="entry name" value="PI3/4_kinase_cat_dom"/>
</dbReference>
<keyword evidence="2" id="KW-0808">Transferase</keyword>
<dbReference type="SUPFAM" id="SSF56112">
    <property type="entry name" value="Protein kinase-like (PK-like)"/>
    <property type="match status" value="1"/>
</dbReference>
<dbReference type="InterPro" id="IPR011009">
    <property type="entry name" value="Kinase-like_dom_sf"/>
</dbReference>
<keyword evidence="4" id="KW-0539">Nucleus</keyword>
<dbReference type="PANTHER" id="PTHR11139:SF69">
    <property type="entry name" value="SERINE_THREONINE-PROTEIN KINASE ATR"/>
    <property type="match status" value="1"/>
</dbReference>
<sequence length="250" mass="28277">LAELLVEYPHQCLWQSIAVYRSDPTKQQLRFTRCRNVYEIAKRKDRSGQLKTLIAQYEYAAAAFVKVAEDAYPAGVHSTFSQKYPYIANFFKTGLMDASVKISSSNDERTVCSRPLVVVPLRDMIEHALPVIIPNSLSQYPVGDPSASVHKFGSHSDDSASSSSSFTNIYIHSIDEEFIVMKSMVRPKKITLVASDGKRYSLMCKAKDELRKDGRLMEINRIVNALLHQNADARRRQLSVRTYNVVPLQS</sequence>
<protein>
    <submittedName>
        <fullName evidence="6">Serine/threonine-protein kinase ATR (inferred by orthology to a human protein)</fullName>
    </submittedName>
</protein>
<proteinExistence type="predicted"/>
<keyword evidence="2" id="KW-0723">Serine/threonine-protein kinase</keyword>
<dbReference type="InterPro" id="IPR050517">
    <property type="entry name" value="DDR_Repair_Kinase"/>
</dbReference>
<evidence type="ECO:0000256" key="2">
    <source>
        <dbReference type="ARBA" id="ARBA00022527"/>
    </source>
</evidence>
<dbReference type="GO" id="GO:0000077">
    <property type="term" value="P:DNA damage checkpoint signaling"/>
    <property type="evidence" value="ECO:0007669"/>
    <property type="project" value="TreeGrafter"/>
</dbReference>
<keyword evidence="2" id="KW-0418">Kinase</keyword>
<comment type="subcellular location">
    <subcellularLocation>
        <location evidence="1">Nucleus</location>
    </subcellularLocation>
</comment>
<dbReference type="PROSITE" id="PS50290">
    <property type="entry name" value="PI3_4_KINASE_3"/>
    <property type="match status" value="1"/>
</dbReference>
<feature type="domain" description="PI3K/PI4K catalytic" evidence="5">
    <location>
        <begin position="174"/>
        <end position="250"/>
    </location>
</feature>
<dbReference type="PANTHER" id="PTHR11139">
    <property type="entry name" value="ATAXIA TELANGIECTASIA MUTATED ATM -RELATED"/>
    <property type="match status" value="1"/>
</dbReference>
<accession>A0A0M3J4W7</accession>
<dbReference type="GO" id="GO:0004674">
    <property type="term" value="F:protein serine/threonine kinase activity"/>
    <property type="evidence" value="ECO:0007669"/>
    <property type="project" value="UniProtKB-KW"/>
</dbReference>
<reference evidence="6" key="1">
    <citation type="submission" date="2017-02" db="UniProtKB">
        <authorList>
            <consortium name="WormBaseParasite"/>
        </authorList>
    </citation>
    <scope>IDENTIFICATION</scope>
</reference>
<organism evidence="6">
    <name type="scientific">Anisakis simplex</name>
    <name type="common">Herring worm</name>
    <dbReference type="NCBI Taxonomy" id="6269"/>
    <lineage>
        <taxon>Eukaryota</taxon>
        <taxon>Metazoa</taxon>
        <taxon>Ecdysozoa</taxon>
        <taxon>Nematoda</taxon>
        <taxon>Chromadorea</taxon>
        <taxon>Rhabditida</taxon>
        <taxon>Spirurina</taxon>
        <taxon>Ascaridomorpha</taxon>
        <taxon>Ascaridoidea</taxon>
        <taxon>Anisakidae</taxon>
        <taxon>Anisakis</taxon>
        <taxon>Anisakis simplex complex</taxon>
    </lineage>
</organism>
<evidence type="ECO:0000256" key="1">
    <source>
        <dbReference type="ARBA" id="ARBA00004123"/>
    </source>
</evidence>
<keyword evidence="3" id="KW-0227">DNA damage</keyword>
<evidence type="ECO:0000256" key="3">
    <source>
        <dbReference type="ARBA" id="ARBA00022763"/>
    </source>
</evidence>
<evidence type="ECO:0000259" key="5">
    <source>
        <dbReference type="PROSITE" id="PS50290"/>
    </source>
</evidence>
<dbReference type="AlphaFoldDB" id="A0A0M3J4W7"/>
<dbReference type="GO" id="GO:0005694">
    <property type="term" value="C:chromosome"/>
    <property type="evidence" value="ECO:0007669"/>
    <property type="project" value="TreeGrafter"/>
</dbReference>
<dbReference type="Gene3D" id="3.30.1010.10">
    <property type="entry name" value="Phosphatidylinositol 3-kinase Catalytic Subunit, Chain A, domain 4"/>
    <property type="match status" value="1"/>
</dbReference>
<evidence type="ECO:0000313" key="6">
    <source>
        <dbReference type="WBParaSite" id="ASIM_0000259101-mRNA-1"/>
    </source>
</evidence>
<dbReference type="GO" id="GO:0005634">
    <property type="term" value="C:nucleus"/>
    <property type="evidence" value="ECO:0007669"/>
    <property type="project" value="UniProtKB-SubCell"/>
</dbReference>
<evidence type="ECO:0000256" key="4">
    <source>
        <dbReference type="ARBA" id="ARBA00023242"/>
    </source>
</evidence>
<dbReference type="GO" id="GO:0000723">
    <property type="term" value="P:telomere maintenance"/>
    <property type="evidence" value="ECO:0007669"/>
    <property type="project" value="TreeGrafter"/>
</dbReference>
<dbReference type="GO" id="GO:0006281">
    <property type="term" value="P:DNA repair"/>
    <property type="evidence" value="ECO:0007669"/>
    <property type="project" value="TreeGrafter"/>
</dbReference>